<evidence type="ECO:0000313" key="1">
    <source>
        <dbReference type="EMBL" id="KAJ9114507.1"/>
    </source>
</evidence>
<reference evidence="1" key="1">
    <citation type="submission" date="2023-04" db="EMBL/GenBank/DDBJ databases">
        <title>Draft Genome sequencing of Naganishia species isolated from polar environments using Oxford Nanopore Technology.</title>
        <authorList>
            <person name="Leo P."/>
            <person name="Venkateswaran K."/>
        </authorList>
    </citation>
    <scope>NUCLEOTIDE SEQUENCE</scope>
    <source>
        <strain evidence="1">MNA-CCFEE 5262</strain>
    </source>
</reference>
<dbReference type="EMBL" id="JASBWS010000008">
    <property type="protein sequence ID" value="KAJ9114507.1"/>
    <property type="molecule type" value="Genomic_DNA"/>
</dbReference>
<protein>
    <submittedName>
        <fullName evidence="1">Uncharacterized protein</fullName>
    </submittedName>
</protein>
<sequence>MEVNMDADTFSLVNGLAIRVEEIQHGARHYLADNHRDPRQLSYHIQTLRYLINDLRGQYHARIPNNIFAYHVRNTETLLDHLEKMEGAFSQGFERQEVEDEVIGSSRGRRCYIDDAQLERMVGLKLEDQEMAVYFDCHKKTVYRRRVELGLFKQATKHETPDDVLREYLMHWLEQADSQGTGVIMAWDWLAKNEIPCTREQVRRVHRTLQPEDFAIRPSQTIKRREYHVPFVNSVWHTDGHHKLIRWKFVIHAAVDGKSHLVTFMGVNDNNRAETVKELFLTAVNVWGWPSRVRADHGGENLGIKAEMERKRGIWTAQQNGFHVDLQPWADDQEEQAAWDRCIGPGFIPAEDLHAAGHGPQQSRQSRYEDPMVEVDRFGDRIPSSLYNPEFLQELDVITAGVSQVDTRADGLLQGQRHYLEVLAYVEDFLSRNHSAYAL</sequence>
<organism evidence="1 2">
    <name type="scientific">Naganishia adeliensis</name>
    <dbReference type="NCBI Taxonomy" id="92952"/>
    <lineage>
        <taxon>Eukaryota</taxon>
        <taxon>Fungi</taxon>
        <taxon>Dikarya</taxon>
        <taxon>Basidiomycota</taxon>
        <taxon>Agaricomycotina</taxon>
        <taxon>Tremellomycetes</taxon>
        <taxon>Filobasidiales</taxon>
        <taxon>Filobasidiaceae</taxon>
        <taxon>Naganishia</taxon>
    </lineage>
</organism>
<proteinExistence type="predicted"/>
<gene>
    <name evidence="1" type="ORF">QFC20_001380</name>
</gene>
<accession>A0ACC2WTY7</accession>
<name>A0ACC2WTY7_9TREE</name>
<comment type="caution">
    <text evidence="1">The sequence shown here is derived from an EMBL/GenBank/DDBJ whole genome shotgun (WGS) entry which is preliminary data.</text>
</comment>
<keyword evidence="2" id="KW-1185">Reference proteome</keyword>
<evidence type="ECO:0000313" key="2">
    <source>
        <dbReference type="Proteomes" id="UP001230649"/>
    </source>
</evidence>
<dbReference type="Proteomes" id="UP001230649">
    <property type="component" value="Unassembled WGS sequence"/>
</dbReference>